<organism evidence="3 4">
    <name type="scientific">Portunus trituberculatus</name>
    <name type="common">Swimming crab</name>
    <name type="synonym">Neptunus trituberculatus</name>
    <dbReference type="NCBI Taxonomy" id="210409"/>
    <lineage>
        <taxon>Eukaryota</taxon>
        <taxon>Metazoa</taxon>
        <taxon>Ecdysozoa</taxon>
        <taxon>Arthropoda</taxon>
        <taxon>Crustacea</taxon>
        <taxon>Multicrustacea</taxon>
        <taxon>Malacostraca</taxon>
        <taxon>Eumalacostraca</taxon>
        <taxon>Eucarida</taxon>
        <taxon>Decapoda</taxon>
        <taxon>Pleocyemata</taxon>
        <taxon>Brachyura</taxon>
        <taxon>Eubrachyura</taxon>
        <taxon>Portunoidea</taxon>
        <taxon>Portunidae</taxon>
        <taxon>Portuninae</taxon>
        <taxon>Portunus</taxon>
    </lineage>
</organism>
<accession>A0A5B7JHY7</accession>
<keyword evidence="2" id="KW-0812">Transmembrane</keyword>
<feature type="transmembrane region" description="Helical" evidence="2">
    <location>
        <begin position="57"/>
        <end position="77"/>
    </location>
</feature>
<protein>
    <recommendedName>
        <fullName evidence="5">Transmembrane protein</fullName>
    </recommendedName>
</protein>
<keyword evidence="2" id="KW-0472">Membrane</keyword>
<dbReference type="Proteomes" id="UP000324222">
    <property type="component" value="Unassembled WGS sequence"/>
</dbReference>
<evidence type="ECO:0000313" key="4">
    <source>
        <dbReference type="Proteomes" id="UP000324222"/>
    </source>
</evidence>
<comment type="caution">
    <text evidence="3">The sequence shown here is derived from an EMBL/GenBank/DDBJ whole genome shotgun (WGS) entry which is preliminary data.</text>
</comment>
<gene>
    <name evidence="3" type="ORF">E2C01_087020</name>
</gene>
<name>A0A5B7JHY7_PORTR</name>
<feature type="region of interest" description="Disordered" evidence="1">
    <location>
        <begin position="96"/>
        <end position="117"/>
    </location>
</feature>
<keyword evidence="4" id="KW-1185">Reference proteome</keyword>
<dbReference type="EMBL" id="VSRR010089622">
    <property type="protein sequence ID" value="MPC91954.1"/>
    <property type="molecule type" value="Genomic_DNA"/>
</dbReference>
<sequence>MKIYDLRQRLTSFHQQSQKPHIFFPHFKSASSSSSLFSSLFLTKIRPPSTPPIVRTLPFSFLILNLHFIILIILIAIPNLRPSTIYTTRTPYPPSIPPSLLPSSQVDPHSNDLHVPS</sequence>
<keyword evidence="2" id="KW-1133">Transmembrane helix</keyword>
<evidence type="ECO:0000256" key="2">
    <source>
        <dbReference type="SAM" id="Phobius"/>
    </source>
</evidence>
<reference evidence="3 4" key="1">
    <citation type="submission" date="2019-05" db="EMBL/GenBank/DDBJ databases">
        <title>Another draft genome of Portunus trituberculatus and its Hox gene families provides insights of decapod evolution.</title>
        <authorList>
            <person name="Jeong J.-H."/>
            <person name="Song I."/>
            <person name="Kim S."/>
            <person name="Choi T."/>
            <person name="Kim D."/>
            <person name="Ryu S."/>
            <person name="Kim W."/>
        </authorList>
    </citation>
    <scope>NUCLEOTIDE SEQUENCE [LARGE SCALE GENOMIC DNA]</scope>
    <source>
        <tissue evidence="3">Muscle</tissue>
    </source>
</reference>
<evidence type="ECO:0000313" key="3">
    <source>
        <dbReference type="EMBL" id="MPC91954.1"/>
    </source>
</evidence>
<evidence type="ECO:0008006" key="5">
    <source>
        <dbReference type="Google" id="ProtNLM"/>
    </source>
</evidence>
<dbReference type="AlphaFoldDB" id="A0A5B7JHY7"/>
<evidence type="ECO:0000256" key="1">
    <source>
        <dbReference type="SAM" id="MobiDB-lite"/>
    </source>
</evidence>
<proteinExistence type="predicted"/>